<accession>A0AAV4UVN9</accession>
<gene>
    <name evidence="2" type="ORF">CDAR_36611</name>
</gene>
<protein>
    <submittedName>
        <fullName evidence="2">Uncharacterized protein</fullName>
    </submittedName>
</protein>
<proteinExistence type="predicted"/>
<comment type="caution">
    <text evidence="2">The sequence shown here is derived from an EMBL/GenBank/DDBJ whole genome shotgun (WGS) entry which is preliminary data.</text>
</comment>
<feature type="region of interest" description="Disordered" evidence="1">
    <location>
        <begin position="73"/>
        <end position="125"/>
    </location>
</feature>
<evidence type="ECO:0000256" key="1">
    <source>
        <dbReference type="SAM" id="MobiDB-lite"/>
    </source>
</evidence>
<dbReference type="Proteomes" id="UP001054837">
    <property type="component" value="Unassembled WGS sequence"/>
</dbReference>
<sequence>MLDQKSAASEKIASGLQSVTNSDVLPPPPPISLQSTGDTVCDSINQRQCPFPFFPSLTPPCFEADDILQSRTLNPRNLPSYKDTGKEGSLRNEFTRRRKITAEEMRKPRVGEGGDRSGGRGGRTCYLIEPRSMGRIVAVDSKDGTV</sequence>
<organism evidence="2 3">
    <name type="scientific">Caerostris darwini</name>
    <dbReference type="NCBI Taxonomy" id="1538125"/>
    <lineage>
        <taxon>Eukaryota</taxon>
        <taxon>Metazoa</taxon>
        <taxon>Ecdysozoa</taxon>
        <taxon>Arthropoda</taxon>
        <taxon>Chelicerata</taxon>
        <taxon>Arachnida</taxon>
        <taxon>Araneae</taxon>
        <taxon>Araneomorphae</taxon>
        <taxon>Entelegynae</taxon>
        <taxon>Araneoidea</taxon>
        <taxon>Araneidae</taxon>
        <taxon>Caerostris</taxon>
    </lineage>
</organism>
<keyword evidence="3" id="KW-1185">Reference proteome</keyword>
<evidence type="ECO:0000313" key="2">
    <source>
        <dbReference type="EMBL" id="GIY61730.1"/>
    </source>
</evidence>
<feature type="region of interest" description="Disordered" evidence="1">
    <location>
        <begin position="1"/>
        <end position="38"/>
    </location>
</feature>
<dbReference type="AlphaFoldDB" id="A0AAV4UVN9"/>
<feature type="compositionally biased region" description="Basic and acidic residues" evidence="1">
    <location>
        <begin position="83"/>
        <end position="118"/>
    </location>
</feature>
<evidence type="ECO:0000313" key="3">
    <source>
        <dbReference type="Proteomes" id="UP001054837"/>
    </source>
</evidence>
<name>A0AAV4UVN9_9ARAC</name>
<dbReference type="EMBL" id="BPLQ01011974">
    <property type="protein sequence ID" value="GIY61730.1"/>
    <property type="molecule type" value="Genomic_DNA"/>
</dbReference>
<reference evidence="2 3" key="1">
    <citation type="submission" date="2021-06" db="EMBL/GenBank/DDBJ databases">
        <title>Caerostris darwini draft genome.</title>
        <authorList>
            <person name="Kono N."/>
            <person name="Arakawa K."/>
        </authorList>
    </citation>
    <scope>NUCLEOTIDE SEQUENCE [LARGE SCALE GENOMIC DNA]</scope>
</reference>